<accession>A0ABP8Q1E5</accession>
<evidence type="ECO:0000256" key="2">
    <source>
        <dbReference type="SAM" id="MobiDB-lite"/>
    </source>
</evidence>
<feature type="transmembrane region" description="Helical" evidence="3">
    <location>
        <begin position="45"/>
        <end position="65"/>
    </location>
</feature>
<keyword evidence="5" id="KW-1185">Reference proteome</keyword>
<dbReference type="PANTHER" id="PTHR38043:SF1">
    <property type="entry name" value="PROTEIN HEMX"/>
    <property type="match status" value="1"/>
</dbReference>
<dbReference type="RefSeq" id="WP_345010112.1">
    <property type="nucleotide sequence ID" value="NZ_BAABFC010000003.1"/>
</dbReference>
<evidence type="ECO:0000313" key="5">
    <source>
        <dbReference type="Proteomes" id="UP001501321"/>
    </source>
</evidence>
<sequence>MMTEQATPPETDAKTEPQAQVEPPKVAAAATPTPKPATPQRSGRALAALALLLALGTAAGVYGYGRWFSDQQSAQLQQLQLQLTELKAQQSPLLSQLSQADERLRDLQQQLLKDSDRQNQLEHQLLTLSSRRPNDWLLAEADYLVRMAGRKLWLEHDVNAALLLLHEADGRIRDLNDPALLPVRKAFAADQASLQALPQLDKEGLVLRLSALIDNLDQLPIKGMTPSAPTTADDTQLSDSLADWRDNLYKSWRSFADNFISIRRLDSDSEALLSPDQRWYLKANLRTQLLNAQQAVYREQSAVYEDSLQRVSQWLEQYFDGDDSSTQFMQSELQKLLAEPLAQHYPDKLASQAQLEDLVQQRLQTLMNRS</sequence>
<name>A0ABP8Q1E5_9GAMM</name>
<dbReference type="InterPro" id="IPR007470">
    <property type="entry name" value="HemX"/>
</dbReference>
<dbReference type="EMBL" id="BAABFC010000003">
    <property type="protein sequence ID" value="GAA4494817.1"/>
    <property type="molecule type" value="Genomic_DNA"/>
</dbReference>
<keyword evidence="3" id="KW-0472">Membrane</keyword>
<dbReference type="Pfam" id="PF04375">
    <property type="entry name" value="HemX"/>
    <property type="match status" value="1"/>
</dbReference>
<keyword evidence="1" id="KW-0175">Coiled coil</keyword>
<feature type="region of interest" description="Disordered" evidence="2">
    <location>
        <begin position="1"/>
        <end position="41"/>
    </location>
</feature>
<evidence type="ECO:0000256" key="1">
    <source>
        <dbReference type="SAM" id="Coils"/>
    </source>
</evidence>
<evidence type="ECO:0000256" key="3">
    <source>
        <dbReference type="SAM" id="Phobius"/>
    </source>
</evidence>
<organism evidence="4 5">
    <name type="scientific">Pseudaeromonas paramecii</name>
    <dbReference type="NCBI Taxonomy" id="2138166"/>
    <lineage>
        <taxon>Bacteria</taxon>
        <taxon>Pseudomonadati</taxon>
        <taxon>Pseudomonadota</taxon>
        <taxon>Gammaproteobacteria</taxon>
        <taxon>Aeromonadales</taxon>
        <taxon>Aeromonadaceae</taxon>
        <taxon>Pseudaeromonas</taxon>
    </lineage>
</organism>
<gene>
    <name evidence="4" type="ORF">GCM10023095_07060</name>
</gene>
<protein>
    <submittedName>
        <fullName evidence="4">Uroporphyrinogen-III C-methyltransferase</fullName>
    </submittedName>
</protein>
<feature type="coiled-coil region" evidence="1">
    <location>
        <begin position="69"/>
        <end position="124"/>
    </location>
</feature>
<keyword evidence="3" id="KW-0812">Transmembrane</keyword>
<feature type="compositionally biased region" description="Low complexity" evidence="2">
    <location>
        <begin position="23"/>
        <end position="32"/>
    </location>
</feature>
<keyword evidence="3" id="KW-1133">Transmembrane helix</keyword>
<dbReference type="Proteomes" id="UP001501321">
    <property type="component" value="Unassembled WGS sequence"/>
</dbReference>
<evidence type="ECO:0000313" key="4">
    <source>
        <dbReference type="EMBL" id="GAA4494817.1"/>
    </source>
</evidence>
<reference evidence="5" key="1">
    <citation type="journal article" date="2019" name="Int. J. Syst. Evol. Microbiol.">
        <title>The Global Catalogue of Microorganisms (GCM) 10K type strain sequencing project: providing services to taxonomists for standard genome sequencing and annotation.</title>
        <authorList>
            <consortium name="The Broad Institute Genomics Platform"/>
            <consortium name="The Broad Institute Genome Sequencing Center for Infectious Disease"/>
            <person name="Wu L."/>
            <person name="Ma J."/>
        </authorList>
    </citation>
    <scope>NUCLEOTIDE SEQUENCE [LARGE SCALE GENOMIC DNA]</scope>
    <source>
        <strain evidence="5">JCM 32226</strain>
    </source>
</reference>
<proteinExistence type="predicted"/>
<comment type="caution">
    <text evidence="4">The sequence shown here is derived from an EMBL/GenBank/DDBJ whole genome shotgun (WGS) entry which is preliminary data.</text>
</comment>
<dbReference type="PANTHER" id="PTHR38043">
    <property type="entry name" value="PROTEIN HEMX"/>
    <property type="match status" value="1"/>
</dbReference>